<dbReference type="AlphaFoldDB" id="A0A7D5PCG4"/>
<keyword evidence="4" id="KW-1185">Reference proteome</keyword>
<dbReference type="Pfam" id="PF01978">
    <property type="entry name" value="TrmB"/>
    <property type="match status" value="1"/>
</dbReference>
<dbReference type="Gene3D" id="1.10.10.10">
    <property type="entry name" value="Winged helix-like DNA-binding domain superfamily/Winged helix DNA-binding domain"/>
    <property type="match status" value="1"/>
</dbReference>
<proteinExistence type="predicted"/>
<reference evidence="3 4" key="1">
    <citation type="submission" date="2020-07" db="EMBL/GenBank/DDBJ databases">
        <title>Halosimplex litoreum sp. nov. and Halosimplex rubrum sp. nov., isolated from different salt environments.</title>
        <authorList>
            <person name="Cui H."/>
        </authorList>
    </citation>
    <scope>NUCLEOTIDE SEQUENCE [LARGE SCALE GENOMIC DNA]</scope>
    <source>
        <strain evidence="3 4">R2</strain>
    </source>
</reference>
<dbReference type="KEGG" id="hpel:HZS54_24770"/>
<evidence type="ECO:0000313" key="4">
    <source>
        <dbReference type="Proteomes" id="UP000509346"/>
    </source>
</evidence>
<evidence type="ECO:0000313" key="3">
    <source>
        <dbReference type="EMBL" id="QLH85101.1"/>
    </source>
</evidence>
<dbReference type="InterPro" id="IPR055860">
    <property type="entry name" value="DUF7437"/>
</dbReference>
<dbReference type="InterPro" id="IPR036388">
    <property type="entry name" value="WH-like_DNA-bd_sf"/>
</dbReference>
<dbReference type="InterPro" id="IPR002831">
    <property type="entry name" value="Tscrpt_reg_TrmB_N"/>
</dbReference>
<accession>A0A7D5PCG4</accession>
<dbReference type="Proteomes" id="UP000509346">
    <property type="component" value="Chromosome"/>
</dbReference>
<feature type="domain" description="DUF7437" evidence="2">
    <location>
        <begin position="109"/>
        <end position="173"/>
    </location>
</feature>
<protein>
    <submittedName>
        <fullName evidence="3">DeoR family transcriptional regulator</fullName>
    </submittedName>
</protein>
<sequence length="192" mass="21393">MAKSAISDDHPLDMMLAVSDLLQSERLASLYARVFEHGSPTVEELADGVDISQTTVYEDVHHLVEVGALERVTEKQPHRYQIRQVDVNVTVGDESVQITPTLLVALGDRDSNENVDVYLDRHGISGLATAVEYARAYVQDRMNARIMAREQDITVLEAETVLQELQEIIHEVEPDLPSTVDMDELDAAVDEP</sequence>
<dbReference type="Pfam" id="PF24218">
    <property type="entry name" value="DUF7437"/>
    <property type="match status" value="1"/>
</dbReference>
<organism evidence="3 4">
    <name type="scientific">Halosimplex pelagicum</name>
    <dbReference type="NCBI Taxonomy" id="869886"/>
    <lineage>
        <taxon>Archaea</taxon>
        <taxon>Methanobacteriati</taxon>
        <taxon>Methanobacteriota</taxon>
        <taxon>Stenosarchaea group</taxon>
        <taxon>Halobacteria</taxon>
        <taxon>Halobacteriales</taxon>
        <taxon>Haloarculaceae</taxon>
        <taxon>Halosimplex</taxon>
    </lineage>
</organism>
<evidence type="ECO:0000259" key="1">
    <source>
        <dbReference type="Pfam" id="PF01978"/>
    </source>
</evidence>
<evidence type="ECO:0000259" key="2">
    <source>
        <dbReference type="Pfam" id="PF24218"/>
    </source>
</evidence>
<gene>
    <name evidence="3" type="ORF">HZS54_24770</name>
</gene>
<name>A0A7D5PCG4_9EURY</name>
<dbReference type="EMBL" id="CP058909">
    <property type="protein sequence ID" value="QLH85101.1"/>
    <property type="molecule type" value="Genomic_DNA"/>
</dbReference>
<dbReference type="SUPFAM" id="SSF46785">
    <property type="entry name" value="Winged helix' DNA-binding domain"/>
    <property type="match status" value="1"/>
</dbReference>
<feature type="domain" description="Transcription regulator TrmB N-terminal" evidence="1">
    <location>
        <begin position="28"/>
        <end position="82"/>
    </location>
</feature>
<dbReference type="InterPro" id="IPR036390">
    <property type="entry name" value="WH_DNA-bd_sf"/>
</dbReference>